<evidence type="ECO:0000256" key="1">
    <source>
        <dbReference type="ARBA" id="ARBA00018672"/>
    </source>
</evidence>
<dbReference type="OrthoDB" id="9794370at2"/>
<evidence type="ECO:0000256" key="2">
    <source>
        <dbReference type="ARBA" id="ARBA00022490"/>
    </source>
</evidence>
<proteinExistence type="predicted"/>
<evidence type="ECO:0000259" key="6">
    <source>
        <dbReference type="PROSITE" id="PS50110"/>
    </source>
</evidence>
<keyword evidence="2" id="KW-0963">Cytoplasm</keyword>
<evidence type="ECO:0000313" key="7">
    <source>
        <dbReference type="EMBL" id="TDO70038.1"/>
    </source>
</evidence>
<dbReference type="EMBL" id="SNWX01000057">
    <property type="protein sequence ID" value="TDO70038.1"/>
    <property type="molecule type" value="Genomic_DNA"/>
</dbReference>
<dbReference type="InterPro" id="IPR011006">
    <property type="entry name" value="CheY-like_superfamily"/>
</dbReference>
<comment type="function">
    <text evidence="4">May play the central regulatory role in sporulation. It may be an element of the effector pathway responsible for the activation of sporulation genes in response to nutritional stress. Spo0A may act in concert with spo0H (a sigma factor) to control the expression of some genes that are critical to the sporulation process.</text>
</comment>
<evidence type="ECO:0000313" key="8">
    <source>
        <dbReference type="Proteomes" id="UP000295064"/>
    </source>
</evidence>
<feature type="domain" description="Response regulatory" evidence="6">
    <location>
        <begin position="3"/>
        <end position="120"/>
    </location>
</feature>
<dbReference type="PANTHER" id="PTHR42713">
    <property type="entry name" value="HISTIDINE KINASE-RELATED"/>
    <property type="match status" value="1"/>
</dbReference>
<dbReference type="SUPFAM" id="SSF52172">
    <property type="entry name" value="CheY-like"/>
    <property type="match status" value="1"/>
</dbReference>
<dbReference type="Gene3D" id="3.40.50.2300">
    <property type="match status" value="1"/>
</dbReference>
<evidence type="ECO:0000256" key="3">
    <source>
        <dbReference type="ARBA" id="ARBA00023125"/>
    </source>
</evidence>
<gene>
    <name evidence="7" type="ORF">DFR79_1573</name>
</gene>
<sequence>MYKVLIVDDETLVRVGLKTTINWEELGFSIVADASDGEQAYQLYKKYKPEVIITDIRMPKKDGFYLIEKIRSENQKSKILVLTVYDEFSYARKALKLGADDYILKTEIEDEELVKLMIKLKKDLENENLRQNDLIQTESESSIKKTLFAKIIRNDFEMNKKIKKKFKKIDFGFEKDDFVLVNILLEEKYKNQEKNNTNKVNNALINIVFDQFSEKNIKYIYHQDKNSYIFLLSAADLKERKIKTLLKTISKAAKQYFDINMKIIYSSIFKEFDNLYSNYKDLIEKNEILFYQKNSGFYVKNIEEIVFNNANIFELGKEHNRKIIELVSAKNVEVIKEKVTSSILCK</sequence>
<dbReference type="AlphaFoldDB" id="A0A4R6L7X1"/>
<dbReference type="InterPro" id="IPR051552">
    <property type="entry name" value="HptR"/>
</dbReference>
<dbReference type="SMART" id="SM00448">
    <property type="entry name" value="REC"/>
    <property type="match status" value="1"/>
</dbReference>
<comment type="caution">
    <text evidence="7">The sequence shown here is derived from an EMBL/GenBank/DDBJ whole genome shotgun (WGS) entry which is preliminary data.</text>
</comment>
<dbReference type="GO" id="GO:0000160">
    <property type="term" value="P:phosphorelay signal transduction system"/>
    <property type="evidence" value="ECO:0007669"/>
    <property type="project" value="InterPro"/>
</dbReference>
<keyword evidence="5" id="KW-0597">Phosphoprotein</keyword>
<organism evidence="7 8">
    <name type="scientific">Halanaerobium saccharolyticum</name>
    <dbReference type="NCBI Taxonomy" id="43595"/>
    <lineage>
        <taxon>Bacteria</taxon>
        <taxon>Bacillati</taxon>
        <taxon>Bacillota</taxon>
        <taxon>Clostridia</taxon>
        <taxon>Halanaerobiales</taxon>
        <taxon>Halanaerobiaceae</taxon>
        <taxon>Halanaerobium</taxon>
    </lineage>
</organism>
<evidence type="ECO:0000256" key="4">
    <source>
        <dbReference type="ARBA" id="ARBA00024867"/>
    </source>
</evidence>
<evidence type="ECO:0000256" key="5">
    <source>
        <dbReference type="PROSITE-ProRule" id="PRU00169"/>
    </source>
</evidence>
<accession>A0A4R6L7X1</accession>
<dbReference type="RefSeq" id="WP_133516428.1">
    <property type="nucleotide sequence ID" value="NZ_SNWX01000057.1"/>
</dbReference>
<name>A0A4R6L7X1_9FIRM</name>
<dbReference type="Proteomes" id="UP000295064">
    <property type="component" value="Unassembled WGS sequence"/>
</dbReference>
<dbReference type="PANTHER" id="PTHR42713:SF3">
    <property type="entry name" value="TRANSCRIPTIONAL REGULATORY PROTEIN HPTR"/>
    <property type="match status" value="1"/>
</dbReference>
<keyword evidence="3" id="KW-0238">DNA-binding</keyword>
<dbReference type="InterPro" id="IPR001789">
    <property type="entry name" value="Sig_transdc_resp-reg_receiver"/>
</dbReference>
<protein>
    <recommendedName>
        <fullName evidence="1">Stage 0 sporulation protein A homolog</fullName>
    </recommendedName>
</protein>
<dbReference type="CDD" id="cd17536">
    <property type="entry name" value="REC_YesN-like"/>
    <property type="match status" value="1"/>
</dbReference>
<dbReference type="Pfam" id="PF00072">
    <property type="entry name" value="Response_reg"/>
    <property type="match status" value="1"/>
</dbReference>
<dbReference type="PROSITE" id="PS50110">
    <property type="entry name" value="RESPONSE_REGULATORY"/>
    <property type="match status" value="1"/>
</dbReference>
<reference evidence="7 8" key="1">
    <citation type="submission" date="2019-03" db="EMBL/GenBank/DDBJ databases">
        <title>Subsurface microbial communities from deep shales in Ohio and West Virginia, USA.</title>
        <authorList>
            <person name="Wrighton K."/>
        </authorList>
    </citation>
    <scope>NUCLEOTIDE SEQUENCE [LARGE SCALE GENOMIC DNA]</scope>
    <source>
        <strain evidence="7 8">MA284_T2</strain>
    </source>
</reference>
<dbReference type="GO" id="GO:0003677">
    <property type="term" value="F:DNA binding"/>
    <property type="evidence" value="ECO:0007669"/>
    <property type="project" value="UniProtKB-KW"/>
</dbReference>
<feature type="modified residue" description="4-aspartylphosphate" evidence="5">
    <location>
        <position position="55"/>
    </location>
</feature>